<name>A0A2V3VYU9_9BACI</name>
<proteinExistence type="predicted"/>
<gene>
    <name evidence="2" type="ORF">DFR56_112103</name>
</gene>
<comment type="caution">
    <text evidence="2">The sequence shown here is derived from an EMBL/GenBank/DDBJ whole genome shotgun (WGS) entry which is preliminary data.</text>
</comment>
<sequence length="39" mass="4439">MSETMVIILFITIGLSLATVGFIMLWKLFVILVKINKKL</sequence>
<protein>
    <submittedName>
        <fullName evidence="2">Uncharacterized protein</fullName>
    </submittedName>
</protein>
<feature type="transmembrane region" description="Helical" evidence="1">
    <location>
        <begin position="6"/>
        <end position="33"/>
    </location>
</feature>
<reference evidence="2 3" key="1">
    <citation type="submission" date="2018-05" db="EMBL/GenBank/DDBJ databases">
        <title>Genomic Encyclopedia of Type Strains, Phase IV (KMG-IV): sequencing the most valuable type-strain genomes for metagenomic binning, comparative biology and taxonomic classification.</title>
        <authorList>
            <person name="Goeker M."/>
        </authorList>
    </citation>
    <scope>NUCLEOTIDE SEQUENCE [LARGE SCALE GENOMIC DNA]</scope>
    <source>
        <strain evidence="2 3">DSM 28556</strain>
    </source>
</reference>
<dbReference type="EMBL" id="QJJQ01000012">
    <property type="protein sequence ID" value="PXW85125.1"/>
    <property type="molecule type" value="Genomic_DNA"/>
</dbReference>
<keyword evidence="1" id="KW-0472">Membrane</keyword>
<keyword evidence="3" id="KW-1185">Reference proteome</keyword>
<evidence type="ECO:0000313" key="2">
    <source>
        <dbReference type="EMBL" id="PXW85125.1"/>
    </source>
</evidence>
<dbReference type="AlphaFoldDB" id="A0A2V3VYU9"/>
<dbReference type="Proteomes" id="UP000247978">
    <property type="component" value="Unassembled WGS sequence"/>
</dbReference>
<accession>A0A2V3VYU9</accession>
<evidence type="ECO:0000256" key="1">
    <source>
        <dbReference type="SAM" id="Phobius"/>
    </source>
</evidence>
<keyword evidence="1" id="KW-1133">Transmembrane helix</keyword>
<keyword evidence="1" id="KW-0812">Transmembrane</keyword>
<evidence type="ECO:0000313" key="3">
    <source>
        <dbReference type="Proteomes" id="UP000247978"/>
    </source>
</evidence>
<organism evidence="2 3">
    <name type="scientific">Pseudogracilibacillus auburnensis</name>
    <dbReference type="NCBI Taxonomy" id="1494959"/>
    <lineage>
        <taxon>Bacteria</taxon>
        <taxon>Bacillati</taxon>
        <taxon>Bacillota</taxon>
        <taxon>Bacilli</taxon>
        <taxon>Bacillales</taxon>
        <taxon>Bacillaceae</taxon>
        <taxon>Pseudogracilibacillus</taxon>
    </lineage>
</organism>